<keyword evidence="1" id="KW-0812">Transmembrane</keyword>
<sequence>MTPHQVFAVAMLGGLGALLGLIATAALAAALYTAIDRLFEWRKRRHGQRRQRELLAELRAIHALPAHDPRKPRR</sequence>
<dbReference type="Proteomes" id="UP001631993">
    <property type="component" value="Unassembled WGS sequence"/>
</dbReference>
<feature type="transmembrane region" description="Helical" evidence="1">
    <location>
        <begin position="6"/>
        <end position="35"/>
    </location>
</feature>
<evidence type="ECO:0000313" key="2">
    <source>
        <dbReference type="EMBL" id="MFM9653468.1"/>
    </source>
</evidence>
<keyword evidence="3" id="KW-1185">Reference proteome</keyword>
<gene>
    <name evidence="2" type="ORF">ACKI1S_46265</name>
</gene>
<keyword evidence="1" id="KW-1133">Transmembrane helix</keyword>
<accession>A0ABW9IYI7</accession>
<keyword evidence="1" id="KW-0472">Membrane</keyword>
<comment type="caution">
    <text evidence="2">The sequence shown here is derived from an EMBL/GenBank/DDBJ whole genome shotgun (WGS) entry which is preliminary data.</text>
</comment>
<evidence type="ECO:0008006" key="4">
    <source>
        <dbReference type="Google" id="ProtNLM"/>
    </source>
</evidence>
<evidence type="ECO:0000313" key="3">
    <source>
        <dbReference type="Proteomes" id="UP001631993"/>
    </source>
</evidence>
<reference evidence="2 3" key="1">
    <citation type="submission" date="2024-12" db="EMBL/GenBank/DDBJ databases">
        <title>Forecasting of Potato common scab and diversities of Pathogenic streptomyces spp. in china.</title>
        <authorList>
            <person name="Handique U."/>
            <person name="Wu J."/>
        </authorList>
    </citation>
    <scope>NUCLEOTIDE SEQUENCE [LARGE SCALE GENOMIC DNA]</scope>
    <source>
        <strain evidence="2 3">ZRIMU1585</strain>
    </source>
</reference>
<proteinExistence type="predicted"/>
<dbReference type="RefSeq" id="WP_369278441.1">
    <property type="nucleotide sequence ID" value="NZ_JBJVMW010000042.1"/>
</dbReference>
<organism evidence="2 3">
    <name type="scientific">Streptomyces galilaeus</name>
    <dbReference type="NCBI Taxonomy" id="33899"/>
    <lineage>
        <taxon>Bacteria</taxon>
        <taxon>Bacillati</taxon>
        <taxon>Actinomycetota</taxon>
        <taxon>Actinomycetes</taxon>
        <taxon>Kitasatosporales</taxon>
        <taxon>Streptomycetaceae</taxon>
        <taxon>Streptomyces</taxon>
    </lineage>
</organism>
<name>A0ABW9IYI7_STRGJ</name>
<evidence type="ECO:0000256" key="1">
    <source>
        <dbReference type="SAM" id="Phobius"/>
    </source>
</evidence>
<dbReference type="EMBL" id="JBJVNE010000053">
    <property type="protein sequence ID" value="MFM9653468.1"/>
    <property type="molecule type" value="Genomic_DNA"/>
</dbReference>
<protein>
    <recommendedName>
        <fullName evidence="4">LapA family protein</fullName>
    </recommendedName>
</protein>